<dbReference type="EMBL" id="JALLKP010000004">
    <property type="protein sequence ID" value="KAK2195298.1"/>
    <property type="molecule type" value="Genomic_DNA"/>
</dbReference>
<dbReference type="KEGG" id="bdw:94337268"/>
<reference evidence="2" key="1">
    <citation type="journal article" date="2023" name="Nat. Microbiol.">
        <title>Babesia duncani multi-omics identifies virulence factors and drug targets.</title>
        <authorList>
            <person name="Singh P."/>
            <person name="Lonardi S."/>
            <person name="Liang Q."/>
            <person name="Vydyam P."/>
            <person name="Khabirova E."/>
            <person name="Fang T."/>
            <person name="Gihaz S."/>
            <person name="Thekkiniath J."/>
            <person name="Munshi M."/>
            <person name="Abel S."/>
            <person name="Ciampossin L."/>
            <person name="Batugedara G."/>
            <person name="Gupta M."/>
            <person name="Lu X.M."/>
            <person name="Lenz T."/>
            <person name="Chakravarty S."/>
            <person name="Cornillot E."/>
            <person name="Hu Y."/>
            <person name="Ma W."/>
            <person name="Gonzalez L.M."/>
            <person name="Sanchez S."/>
            <person name="Estrada K."/>
            <person name="Sanchez-Flores A."/>
            <person name="Montero E."/>
            <person name="Harb O.S."/>
            <person name="Le Roch K.G."/>
            <person name="Mamoun C.B."/>
        </authorList>
    </citation>
    <scope>NUCLEOTIDE SEQUENCE</scope>
    <source>
        <strain evidence="2">WA1</strain>
    </source>
</reference>
<keyword evidence="1" id="KW-0175">Coiled coil</keyword>
<feature type="coiled-coil region" evidence="1">
    <location>
        <begin position="120"/>
        <end position="178"/>
    </location>
</feature>
<evidence type="ECO:0000313" key="3">
    <source>
        <dbReference type="Proteomes" id="UP001214638"/>
    </source>
</evidence>
<keyword evidence="3" id="KW-1185">Reference proteome</keyword>
<dbReference type="Proteomes" id="UP001214638">
    <property type="component" value="Unassembled WGS sequence"/>
</dbReference>
<gene>
    <name evidence="2" type="ORF">BdWA1_002971</name>
</gene>
<accession>A0AAD9PJ16</accession>
<dbReference type="AlphaFoldDB" id="A0AAD9PJ16"/>
<dbReference type="GeneID" id="94337268"/>
<organism evidence="2 3">
    <name type="scientific">Babesia duncani</name>
    <dbReference type="NCBI Taxonomy" id="323732"/>
    <lineage>
        <taxon>Eukaryota</taxon>
        <taxon>Sar</taxon>
        <taxon>Alveolata</taxon>
        <taxon>Apicomplexa</taxon>
        <taxon>Aconoidasida</taxon>
        <taxon>Piroplasmida</taxon>
        <taxon>Babesiidae</taxon>
        <taxon>Babesia</taxon>
    </lineage>
</organism>
<sequence>MVCTDCLVATSTSRSMAMQEDLDSTDRINRDLKDDLRKKVLAMEEFRDFLMEFHSLFGEGSELFSIVDSPNDSDDCSRMEIQTLMKRCKSEFVNLKSLIVDAIGERENALKQAEYHRNVATQMQNQLNTLLLECKLMQTESRQLKDRLLHLEHDQQQLADLQHDNAELLMRCEKLSQVNLGQSIQSFARQSPATNSYTVPLCRRIINRICCCSLFN</sequence>
<name>A0AAD9PJ16_9APIC</name>
<dbReference type="RefSeq" id="XP_067802141.1">
    <property type="nucleotide sequence ID" value="XM_067947990.1"/>
</dbReference>
<evidence type="ECO:0000313" key="2">
    <source>
        <dbReference type="EMBL" id="KAK2195298.1"/>
    </source>
</evidence>
<protein>
    <submittedName>
        <fullName evidence="2">Uncharacterized protein</fullName>
    </submittedName>
</protein>
<proteinExistence type="predicted"/>
<comment type="caution">
    <text evidence="2">The sequence shown here is derived from an EMBL/GenBank/DDBJ whole genome shotgun (WGS) entry which is preliminary data.</text>
</comment>
<evidence type="ECO:0000256" key="1">
    <source>
        <dbReference type="SAM" id="Coils"/>
    </source>
</evidence>